<dbReference type="Pfam" id="PF00632">
    <property type="entry name" value="HECT"/>
    <property type="match status" value="1"/>
</dbReference>
<dbReference type="PANTHER" id="PTHR45622">
    <property type="entry name" value="UBIQUITIN-PROTEIN LIGASE E3A-RELATED"/>
    <property type="match status" value="1"/>
</dbReference>
<dbReference type="GO" id="GO:0006511">
    <property type="term" value="P:ubiquitin-dependent protein catabolic process"/>
    <property type="evidence" value="ECO:0007669"/>
    <property type="project" value="TreeGrafter"/>
</dbReference>
<reference evidence="10" key="2">
    <citation type="submission" date="2025-08" db="UniProtKB">
        <authorList>
            <consortium name="Ensembl"/>
        </authorList>
    </citation>
    <scope>IDENTIFICATION</scope>
</reference>
<evidence type="ECO:0000256" key="3">
    <source>
        <dbReference type="ARBA" id="ARBA00022679"/>
    </source>
</evidence>
<dbReference type="GO" id="GO:0061630">
    <property type="term" value="F:ubiquitin protein ligase activity"/>
    <property type="evidence" value="ECO:0007669"/>
    <property type="project" value="Ensembl"/>
</dbReference>
<dbReference type="InterPro" id="IPR000408">
    <property type="entry name" value="Reg_chr_condens"/>
</dbReference>
<dbReference type="Gene3D" id="3.30.2160.10">
    <property type="entry name" value="Hect, E3 ligase catalytic domain"/>
    <property type="match status" value="1"/>
</dbReference>
<evidence type="ECO:0000313" key="11">
    <source>
        <dbReference type="Proteomes" id="UP000005225"/>
    </source>
</evidence>
<evidence type="ECO:0000256" key="1">
    <source>
        <dbReference type="ARBA" id="ARBA00004496"/>
    </source>
</evidence>
<dbReference type="GO" id="GO:0032020">
    <property type="term" value="P:ISG15-protein conjugation"/>
    <property type="evidence" value="ECO:0007669"/>
    <property type="project" value="Ensembl"/>
</dbReference>
<dbReference type="GO" id="GO:0045087">
    <property type="term" value="P:innate immune response"/>
    <property type="evidence" value="ECO:0007669"/>
    <property type="project" value="Ensembl"/>
</dbReference>
<dbReference type="EMBL" id="AAQR03071239">
    <property type="status" value="NOT_ANNOTATED_CDS"/>
    <property type="molecule type" value="Genomic_DNA"/>
</dbReference>
<dbReference type="FunFam" id="3.30.2160.10:FF:000004">
    <property type="entry name" value="probable E3 ubiquitin-protein ligase HERC4 isoform X1"/>
    <property type="match status" value="1"/>
</dbReference>
<dbReference type="EMBL" id="AAQR03071233">
    <property type="status" value="NOT_ANNOTATED_CDS"/>
    <property type="molecule type" value="Genomic_DNA"/>
</dbReference>
<feature type="compositionally biased region" description="Basic residues" evidence="8">
    <location>
        <begin position="1"/>
        <end position="11"/>
    </location>
</feature>
<keyword evidence="5 6" id="KW-0833">Ubl conjugation pathway</keyword>
<dbReference type="PROSITE" id="PS00626">
    <property type="entry name" value="RCC1_2"/>
    <property type="match status" value="2"/>
</dbReference>
<dbReference type="eggNOG" id="KOG0941">
    <property type="taxonomic scope" value="Eukaryota"/>
</dbReference>
<comment type="subcellular location">
    <subcellularLocation>
        <location evidence="1">Cytoplasm</location>
    </subcellularLocation>
</comment>
<dbReference type="Proteomes" id="UP000005225">
    <property type="component" value="Unassembled WGS sequence"/>
</dbReference>
<evidence type="ECO:0000256" key="6">
    <source>
        <dbReference type="PROSITE-ProRule" id="PRU00104"/>
    </source>
</evidence>
<dbReference type="EMBL" id="AAQR03071234">
    <property type="status" value="NOT_ANNOTATED_CDS"/>
    <property type="molecule type" value="Genomic_DNA"/>
</dbReference>
<dbReference type="EMBL" id="AAQR03071235">
    <property type="status" value="NOT_ANNOTATED_CDS"/>
    <property type="molecule type" value="Genomic_DNA"/>
</dbReference>
<dbReference type="InParanoid" id="H0XH44"/>
<dbReference type="SMART" id="SM00119">
    <property type="entry name" value="HECTc"/>
    <property type="match status" value="1"/>
</dbReference>
<feature type="region of interest" description="Disordered" evidence="8">
    <location>
        <begin position="1"/>
        <end position="34"/>
    </location>
</feature>
<dbReference type="PROSITE" id="PS50237">
    <property type="entry name" value="HECT"/>
    <property type="match status" value="1"/>
</dbReference>
<name>H0XH44_OTOGA</name>
<dbReference type="GO" id="GO:0016567">
    <property type="term" value="P:protein ubiquitination"/>
    <property type="evidence" value="ECO:0007669"/>
    <property type="project" value="Ensembl"/>
</dbReference>
<dbReference type="CDD" id="cd00078">
    <property type="entry name" value="HECTc"/>
    <property type="match status" value="1"/>
</dbReference>
<reference evidence="10" key="3">
    <citation type="submission" date="2025-09" db="UniProtKB">
        <authorList>
            <consortium name="Ensembl"/>
        </authorList>
    </citation>
    <scope>IDENTIFICATION</scope>
</reference>
<evidence type="ECO:0000256" key="4">
    <source>
        <dbReference type="ARBA" id="ARBA00022737"/>
    </source>
</evidence>
<dbReference type="SUPFAM" id="SSF50985">
    <property type="entry name" value="RCC1/BLIP-II"/>
    <property type="match status" value="1"/>
</dbReference>
<keyword evidence="2" id="KW-0963">Cytoplasm</keyword>
<dbReference type="EMBL" id="AAQR03071231">
    <property type="status" value="NOT_ANNOTATED_CDS"/>
    <property type="molecule type" value="Genomic_DNA"/>
</dbReference>
<dbReference type="GO" id="GO:0042296">
    <property type="term" value="F:ISG15 transferase activity"/>
    <property type="evidence" value="ECO:0007669"/>
    <property type="project" value="Ensembl"/>
</dbReference>
<dbReference type="PANTHER" id="PTHR45622:SF7">
    <property type="entry name" value="E3 ISG15--PROTEIN LIGASE HERC5"/>
    <property type="match status" value="1"/>
</dbReference>
<dbReference type="GO" id="GO:0050688">
    <property type="term" value="P:regulation of defense response to virus"/>
    <property type="evidence" value="ECO:0007669"/>
    <property type="project" value="Ensembl"/>
</dbReference>
<feature type="repeat" description="RCC1" evidence="7">
    <location>
        <begin position="215"/>
        <end position="266"/>
    </location>
</feature>
<dbReference type="Gene3D" id="2.130.10.30">
    <property type="entry name" value="Regulator of chromosome condensation 1/beta-lactamase-inhibitor protein II"/>
    <property type="match status" value="1"/>
</dbReference>
<feature type="repeat" description="RCC1" evidence="7">
    <location>
        <begin position="162"/>
        <end position="214"/>
    </location>
</feature>
<dbReference type="PROSITE" id="PS50012">
    <property type="entry name" value="RCC1_3"/>
    <property type="match status" value="4"/>
</dbReference>
<dbReference type="HOGENOM" id="CLU_002173_5_3_1"/>
<feature type="domain" description="HECT" evidence="9">
    <location>
        <begin position="634"/>
        <end position="956"/>
    </location>
</feature>
<protein>
    <submittedName>
        <fullName evidence="10">HECT and RLD domain containing E3 ubiquitin protein ligase 5</fullName>
    </submittedName>
</protein>
<dbReference type="PRINTS" id="PR00633">
    <property type="entry name" value="RCCNDNSATION"/>
</dbReference>
<dbReference type="Pfam" id="PF25390">
    <property type="entry name" value="WD40_RLD"/>
    <property type="match status" value="1"/>
</dbReference>
<evidence type="ECO:0000313" key="10">
    <source>
        <dbReference type="Ensembl" id="ENSOGAP00000015432.2"/>
    </source>
</evidence>
<dbReference type="FunCoup" id="H0XH44">
    <property type="interactions" value="708"/>
</dbReference>
<dbReference type="InterPro" id="IPR051709">
    <property type="entry name" value="Ub-ligase/GTPase-reg"/>
</dbReference>
<keyword evidence="11" id="KW-1185">Reference proteome</keyword>
<dbReference type="STRING" id="30611.ENSOGAP00000015432"/>
<evidence type="ECO:0000256" key="5">
    <source>
        <dbReference type="ARBA" id="ARBA00022786"/>
    </source>
</evidence>
<dbReference type="Gene3D" id="3.90.1750.10">
    <property type="entry name" value="Hect, E3 ligase catalytic domains"/>
    <property type="match status" value="1"/>
</dbReference>
<dbReference type="InterPro" id="IPR000569">
    <property type="entry name" value="HECT_dom"/>
</dbReference>
<organism evidence="10 11">
    <name type="scientific">Otolemur garnettii</name>
    <name type="common">Small-eared galago</name>
    <name type="synonym">Garnett's greater bushbaby</name>
    <dbReference type="NCBI Taxonomy" id="30611"/>
    <lineage>
        <taxon>Eukaryota</taxon>
        <taxon>Metazoa</taxon>
        <taxon>Chordata</taxon>
        <taxon>Craniata</taxon>
        <taxon>Vertebrata</taxon>
        <taxon>Euteleostomi</taxon>
        <taxon>Mammalia</taxon>
        <taxon>Eutheria</taxon>
        <taxon>Euarchontoglires</taxon>
        <taxon>Primates</taxon>
        <taxon>Strepsirrhini</taxon>
        <taxon>Lorisiformes</taxon>
        <taxon>Galagidae</taxon>
        <taxon>Otolemur</taxon>
    </lineage>
</organism>
<dbReference type="SUPFAM" id="SSF56204">
    <property type="entry name" value="Hect, E3 ligase catalytic domain"/>
    <property type="match status" value="1"/>
</dbReference>
<proteinExistence type="predicted"/>
<dbReference type="InterPro" id="IPR009091">
    <property type="entry name" value="RCC1/BLIP-II"/>
</dbReference>
<feature type="compositionally biased region" description="Low complexity" evidence="8">
    <location>
        <begin position="14"/>
        <end position="31"/>
    </location>
</feature>
<dbReference type="AlphaFoldDB" id="H0XH44"/>
<evidence type="ECO:0000256" key="7">
    <source>
        <dbReference type="PROSITE-ProRule" id="PRU00235"/>
    </source>
</evidence>
<dbReference type="FunFam" id="2.130.10.30:FF:000025">
    <property type="entry name" value="HECT and RLD domain containing E3 ubiquitin protein ligase 5"/>
    <property type="match status" value="1"/>
</dbReference>
<keyword evidence="3" id="KW-0808">Transferase</keyword>
<evidence type="ECO:0000256" key="2">
    <source>
        <dbReference type="ARBA" id="ARBA00022490"/>
    </source>
</evidence>
<feature type="repeat" description="RCC1" evidence="7">
    <location>
        <begin position="267"/>
        <end position="318"/>
    </location>
</feature>
<accession>H0XH44</accession>
<dbReference type="InterPro" id="IPR058923">
    <property type="entry name" value="RCC1-like_dom"/>
</dbReference>
<dbReference type="Gene3D" id="3.30.2410.10">
    <property type="entry name" value="Hect, E3 ligase catalytic domain"/>
    <property type="match status" value="1"/>
</dbReference>
<dbReference type="EMBL" id="AAQR03071236">
    <property type="status" value="NOT_ANNOTATED_CDS"/>
    <property type="molecule type" value="Genomic_DNA"/>
</dbReference>
<dbReference type="EMBL" id="AAQR03071232">
    <property type="status" value="NOT_ANNOTATED_CDS"/>
    <property type="molecule type" value="Genomic_DNA"/>
</dbReference>
<feature type="active site" description="Glycyl thioester intermediate" evidence="6">
    <location>
        <position position="926"/>
    </location>
</feature>
<evidence type="ECO:0000256" key="8">
    <source>
        <dbReference type="SAM" id="MobiDB-lite"/>
    </source>
</evidence>
<sequence length="956" mass="108459">MERRPPRRARGCTRSAPGSAPGSRSAGTGSAQPPRAQLWLFPGAAGLHGALLARAQATRQICCARGRLAVLEHGGAGVQVHPGLAGSDGAGKPKYLKLEKKMKIHSMDQGREHLLVLSSDGKPFEYNYSIEHPSRFQRILQEKCIIQITCGDYHSLALSKGGELFAWGQNLHGQLGLGMVFPSTPTPQRVETLAGVPLVQISAGEAHSMALSMAGNIYSWGKNEFGQLGLGHTTGEASPSLIEALDDQRVEFLTCGGSHTALLTEDGLVFTFGAGKYGQLGHSGTQNELRPRLVTELTGKRVTQIACGRWHTLAYVSDLGKVFSFGSGKEGQLGNSGTQNQLTPLPMRLSSNEELQLESHASEKELIMIAGENQSILLWMDKENSYVNLRRKIPTLNEETVKRWIADVEAKRWQNTKREIQEIFSSPACLTGSFVRKRSTAEMMSVHLDLNKARDIFKKLTQKDWISDMVTTCLRDNLLKNLTFYSPHQEALGIFFLLPECPVMHEASNSEGLVVEFTEAVCRLNDQSAWILEEYWATLQESAFSKLVQMFKSAFISQLLCWTKNAKNKGHVKALVQMLKKLHRFERVKANLKLSEIAPQRRSEVPPFLQPTLDLTVGRDDLVEDVLNWLSQRENENLRKELWVSFSGEIGYEVGGVRREFFCCLFEKMTQPEYGMFTYPEEASYMWFPVRPKYEEKRYFFFGVLCGLSLFNFNVANIPFPLALFKKLLGQIPSLEDLKELSPVFGKSLQMLLDHEDDDFVEVFYIHFNVHWDRDDADLVSDGSRILVNQTNKRDYVSKCVDYVFNISVKAAYEEFQRGFYKVHDKEIISIFHPDQLRDVMLGNTDYDWETFEKKAQYEQDYSSSHPTILMFWEAFHKLKLEEKKKFLVFLTATDRTQIKDLKNMKIIFRYIENSTESDPMRAHTCFSVLYLPKYSTMERMEEALQGAINNSRGFG</sequence>
<feature type="repeat" description="RCC1" evidence="7">
    <location>
        <begin position="320"/>
        <end position="381"/>
    </location>
</feature>
<dbReference type="GeneTree" id="ENSGT00940000162703"/>
<dbReference type="InterPro" id="IPR035983">
    <property type="entry name" value="Hect_E3_ubiquitin_ligase"/>
</dbReference>
<dbReference type="FunFam" id="3.30.2410.10:FF:000003">
    <property type="entry name" value="probable E3 ubiquitin-protein ligase HERC4 isoform X1"/>
    <property type="match status" value="1"/>
</dbReference>
<dbReference type="EMBL" id="AAQR03071240">
    <property type="status" value="NOT_ANNOTATED_CDS"/>
    <property type="molecule type" value="Genomic_DNA"/>
</dbReference>
<keyword evidence="4" id="KW-0677">Repeat</keyword>
<dbReference type="EMBL" id="AAQR03071237">
    <property type="status" value="NOT_ANNOTATED_CDS"/>
    <property type="molecule type" value="Genomic_DNA"/>
</dbReference>
<reference evidence="11" key="1">
    <citation type="submission" date="2011-03" db="EMBL/GenBank/DDBJ databases">
        <title>Version 3 of the genome sequence of Otolemur garnettii (Bushbaby).</title>
        <authorList>
            <consortium name="The Broad Institute Genome Sequencing Platform"/>
            <person name="Di Palma F."/>
            <person name="Johnson J."/>
            <person name="Lander E.S."/>
            <person name="Lindblad-Toh K."/>
            <person name="Jaffe D.B."/>
            <person name="Gnerre S."/>
            <person name="MacCallum I."/>
            <person name="Przybylski D."/>
            <person name="Ribeiro F.J."/>
            <person name="Burton J.N."/>
            <person name="Walker B.J."/>
            <person name="Sharpe T."/>
            <person name="Hall G."/>
        </authorList>
    </citation>
    <scope>NUCLEOTIDE SEQUENCE [LARGE SCALE GENOMIC DNA]</scope>
</reference>
<dbReference type="GO" id="GO:0005737">
    <property type="term" value="C:cytoplasm"/>
    <property type="evidence" value="ECO:0007669"/>
    <property type="project" value="UniProtKB-SubCell"/>
</dbReference>
<dbReference type="Ensembl" id="ENSOGAT00000017232.2">
    <property type="protein sequence ID" value="ENSOGAP00000015432.2"/>
    <property type="gene ID" value="ENSOGAG00000017226.2"/>
</dbReference>
<dbReference type="EMBL" id="AAQR03071238">
    <property type="status" value="NOT_ANNOTATED_CDS"/>
    <property type="molecule type" value="Genomic_DNA"/>
</dbReference>
<dbReference type="OMA" id="KHKAYLM"/>
<evidence type="ECO:0000259" key="9">
    <source>
        <dbReference type="PROSITE" id="PS50237"/>
    </source>
</evidence>